<evidence type="ECO:0000256" key="2">
    <source>
        <dbReference type="ARBA" id="ARBA00022729"/>
    </source>
</evidence>
<dbReference type="PROSITE" id="PS51257">
    <property type="entry name" value="PROKAR_LIPOPROTEIN"/>
    <property type="match status" value="1"/>
</dbReference>
<evidence type="ECO:0000313" key="6">
    <source>
        <dbReference type="EMBL" id="RKI90333.1"/>
    </source>
</evidence>
<accession>A0A3A9AS08</accession>
<proteinExistence type="predicted"/>
<dbReference type="SUPFAM" id="SSF53850">
    <property type="entry name" value="Periplasmic binding protein-like II"/>
    <property type="match status" value="1"/>
</dbReference>
<dbReference type="RefSeq" id="WP_120471028.1">
    <property type="nucleotide sequence ID" value="NZ_CATAJS010000002.1"/>
</dbReference>
<reference evidence="6 7" key="1">
    <citation type="submission" date="2018-09" db="EMBL/GenBank/DDBJ databases">
        <title>Murine metabolic-syndrome-specific gut microbial biobank.</title>
        <authorList>
            <person name="Liu C."/>
        </authorList>
    </citation>
    <scope>NUCLEOTIDE SEQUENCE [LARGE SCALE GENOMIC DNA]</scope>
    <source>
        <strain evidence="6 7">0.1xD8-82</strain>
    </source>
</reference>
<keyword evidence="4" id="KW-0564">Palmitate</keyword>
<sequence length="425" mass="48482">MKKNADIGRRVHCILGICIAAALSVLGGCGGSGGDEQEMESSEENLWEDEITIMHVDAGDQTFLAYIDEVEKKLQMKINVLSYPTNADSRHGKVSSLLAAGDSSVDIFAVNDEMINNFKYEGYLEPLQNDVMNAETARVFDPDYLKKTVMVGEQIYSAPYMLDVLVLWINEEWLKEAGLTGIETGEDFYRFITYDWGEGRYAYGGSWEKTYVYNELGEFINLFGGDYYNWEDEKTREAVRFFRECIDKGYTPRDQMIDQYDQMNQKFIDGKYGMAFMYSGGVKTYMNAGVYGEDKIHMSPLPDLGGNQVTYIGSWQYALNKASQNKEASKRFMSYAVSKEGNRIYAEMTDRIPARGDLLEEDLNITGYKELQQFMQSVDVEVRPIPANSMDYLETVGELFQKYMLGELDLESYCSQMQVLVDKNK</sequence>
<evidence type="ECO:0000256" key="4">
    <source>
        <dbReference type="ARBA" id="ARBA00023139"/>
    </source>
</evidence>
<dbReference type="PANTHER" id="PTHR43649">
    <property type="entry name" value="ARABINOSE-BINDING PROTEIN-RELATED"/>
    <property type="match status" value="1"/>
</dbReference>
<dbReference type="Proteomes" id="UP000280696">
    <property type="component" value="Unassembled WGS sequence"/>
</dbReference>
<dbReference type="Pfam" id="PF13416">
    <property type="entry name" value="SBP_bac_8"/>
    <property type="match status" value="1"/>
</dbReference>
<dbReference type="AlphaFoldDB" id="A0A3A9AS08"/>
<protein>
    <submittedName>
        <fullName evidence="6">Extracellular solute-binding protein</fullName>
    </submittedName>
</protein>
<dbReference type="InterPro" id="IPR006059">
    <property type="entry name" value="SBP"/>
</dbReference>
<evidence type="ECO:0000256" key="1">
    <source>
        <dbReference type="ARBA" id="ARBA00022475"/>
    </source>
</evidence>
<keyword evidence="2" id="KW-0732">Signal</keyword>
<keyword evidence="3" id="KW-0472">Membrane</keyword>
<organism evidence="6 7">
    <name type="scientific">Parablautia intestinalis</name>
    <dbReference type="NCBI Taxonomy" id="2320100"/>
    <lineage>
        <taxon>Bacteria</taxon>
        <taxon>Bacillati</taxon>
        <taxon>Bacillota</taxon>
        <taxon>Clostridia</taxon>
        <taxon>Lachnospirales</taxon>
        <taxon>Lachnospiraceae</taxon>
        <taxon>Parablautia</taxon>
    </lineage>
</organism>
<dbReference type="PANTHER" id="PTHR43649:SF33">
    <property type="entry name" value="POLYGALACTURONAN_RHAMNOGALACTURONAN-BINDING PROTEIN YTCQ"/>
    <property type="match status" value="1"/>
</dbReference>
<dbReference type="OrthoDB" id="9770625at2"/>
<dbReference type="InterPro" id="IPR050490">
    <property type="entry name" value="Bact_solute-bd_prot1"/>
</dbReference>
<evidence type="ECO:0000313" key="7">
    <source>
        <dbReference type="Proteomes" id="UP000280696"/>
    </source>
</evidence>
<keyword evidence="1" id="KW-1003">Cell membrane</keyword>
<keyword evidence="7" id="KW-1185">Reference proteome</keyword>
<name>A0A3A9AS08_9FIRM</name>
<dbReference type="EMBL" id="RAYQ01000015">
    <property type="protein sequence ID" value="RKI90333.1"/>
    <property type="molecule type" value="Genomic_DNA"/>
</dbReference>
<evidence type="ECO:0000256" key="5">
    <source>
        <dbReference type="ARBA" id="ARBA00023288"/>
    </source>
</evidence>
<dbReference type="Gene3D" id="3.40.190.10">
    <property type="entry name" value="Periplasmic binding protein-like II"/>
    <property type="match status" value="1"/>
</dbReference>
<gene>
    <name evidence="6" type="ORF">D7V94_14560</name>
</gene>
<comment type="caution">
    <text evidence="6">The sequence shown here is derived from an EMBL/GenBank/DDBJ whole genome shotgun (WGS) entry which is preliminary data.</text>
</comment>
<evidence type="ECO:0000256" key="3">
    <source>
        <dbReference type="ARBA" id="ARBA00023136"/>
    </source>
</evidence>
<keyword evidence="5" id="KW-0449">Lipoprotein</keyword>